<feature type="compositionally biased region" description="Basic and acidic residues" evidence="11">
    <location>
        <begin position="87"/>
        <end position="99"/>
    </location>
</feature>
<evidence type="ECO:0000256" key="6">
    <source>
        <dbReference type="ARBA" id="ARBA00023125"/>
    </source>
</evidence>
<evidence type="ECO:0000256" key="11">
    <source>
        <dbReference type="SAM" id="MobiDB-lite"/>
    </source>
</evidence>
<dbReference type="RefSeq" id="XP_008590085.1">
    <property type="nucleotide sequence ID" value="XM_008591863.1"/>
</dbReference>
<evidence type="ECO:0000256" key="1">
    <source>
        <dbReference type="ARBA" id="ARBA00006421"/>
    </source>
</evidence>
<keyword evidence="14" id="KW-1185">Reference proteome</keyword>
<dbReference type="InterPro" id="IPR035500">
    <property type="entry name" value="NHR-like_dom_sf"/>
</dbReference>
<keyword evidence="7 10" id="KW-0804">Transcription</keyword>
<evidence type="ECO:0000313" key="14">
    <source>
        <dbReference type="Proteomes" id="UP000694923"/>
    </source>
</evidence>
<evidence type="ECO:0000256" key="3">
    <source>
        <dbReference type="ARBA" id="ARBA00022771"/>
    </source>
</evidence>
<feature type="region of interest" description="Disordered" evidence="11">
    <location>
        <begin position="87"/>
        <end position="110"/>
    </location>
</feature>
<keyword evidence="4 10" id="KW-0862">Zinc</keyword>
<evidence type="ECO:0000259" key="13">
    <source>
        <dbReference type="PROSITE" id="PS51843"/>
    </source>
</evidence>
<feature type="domain" description="NR LBD" evidence="13">
    <location>
        <begin position="108"/>
        <end position="369"/>
    </location>
</feature>
<dbReference type="Pfam" id="PF00104">
    <property type="entry name" value="Hormone_recep"/>
    <property type="match status" value="1"/>
</dbReference>
<evidence type="ECO:0000256" key="10">
    <source>
        <dbReference type="RuleBase" id="RU004334"/>
    </source>
</evidence>
<keyword evidence="9 10" id="KW-0539">Nucleus</keyword>
<evidence type="ECO:0000256" key="4">
    <source>
        <dbReference type="ARBA" id="ARBA00022833"/>
    </source>
</evidence>
<evidence type="ECO:0000259" key="12">
    <source>
        <dbReference type="PROSITE" id="PS51030"/>
    </source>
</evidence>
<evidence type="ECO:0000256" key="9">
    <source>
        <dbReference type="ARBA" id="ARBA00023242"/>
    </source>
</evidence>
<sequence>MNYPSASPGSLVKHICAICGDRSSGKHYGVYSCEGCKGFFKRTIRKDLIYTCRDNKDCLIDKRQRNRCQYCRYQKCLVMGMKREAVQEERQRSRERAESEAESASSGHEDMPVERILEAELAVEPKTESYGDMNMENSVCALNSPSIFHFLGGAGDWGEGPASHSTLFVLQTNDPVTNICHAADKQLFTLVEWAKRIPHFSDLTLEDQVILLRAGWNELLIASFSHRSVSVQDGILLATGLHVHRSSAHSAGVGSIFDRVLTELVSKMKDMQMDKSELGCLRAIVLFNPDAKGLSNPSEVETLREKVYATLEAYTKQKYPEQPGRFAKLLLRLPALRSIGLKCLEHLFFFKLIGDTPIDTFLMEMLETPLQIT</sequence>
<dbReference type="SMART" id="SM00430">
    <property type="entry name" value="HOLI"/>
    <property type="match status" value="1"/>
</dbReference>
<dbReference type="Gene3D" id="3.30.50.10">
    <property type="entry name" value="Erythroid Transcription Factor GATA-1, subunit A"/>
    <property type="match status" value="1"/>
</dbReference>
<keyword evidence="8 10" id="KW-0675">Receptor</keyword>
<keyword evidence="2 10" id="KW-0479">Metal-binding</keyword>
<comment type="subcellular location">
    <subcellularLocation>
        <location evidence="10">Nucleus</location>
    </subcellularLocation>
</comment>
<dbReference type="CDD" id="cd06956">
    <property type="entry name" value="NR_DBD_RXR"/>
    <property type="match status" value="1"/>
</dbReference>
<dbReference type="SUPFAM" id="SSF48508">
    <property type="entry name" value="Nuclear receptor ligand-binding domain"/>
    <property type="match status" value="1"/>
</dbReference>
<comment type="similarity">
    <text evidence="1">Belongs to the nuclear hormone receptor family. NR2 subfamily.</text>
</comment>
<keyword evidence="5 10" id="KW-0805">Transcription regulation</keyword>
<dbReference type="PROSITE" id="PS51030">
    <property type="entry name" value="NUCLEAR_REC_DBD_2"/>
    <property type="match status" value="1"/>
</dbReference>
<dbReference type="GeneID" id="103607349"/>
<evidence type="ECO:0000256" key="5">
    <source>
        <dbReference type="ARBA" id="ARBA00023015"/>
    </source>
</evidence>
<dbReference type="Gene3D" id="1.10.565.10">
    <property type="entry name" value="Retinoid X Receptor"/>
    <property type="match status" value="1"/>
</dbReference>
<evidence type="ECO:0000313" key="15">
    <source>
        <dbReference type="RefSeq" id="XP_008590085.1"/>
    </source>
</evidence>
<keyword evidence="6 10" id="KW-0238">DNA-binding</keyword>
<feature type="domain" description="Nuclear receptor" evidence="12">
    <location>
        <begin position="13"/>
        <end position="88"/>
    </location>
</feature>
<reference evidence="15" key="1">
    <citation type="submission" date="2025-08" db="UniProtKB">
        <authorList>
            <consortium name="RefSeq"/>
        </authorList>
    </citation>
    <scope>IDENTIFICATION</scope>
</reference>
<gene>
    <name evidence="15" type="primary">RXRG</name>
</gene>
<dbReference type="PRINTS" id="PR00545">
    <property type="entry name" value="RETINOIDXR"/>
</dbReference>
<dbReference type="PRINTS" id="PR00398">
    <property type="entry name" value="STRDHORMONER"/>
</dbReference>
<dbReference type="SUPFAM" id="SSF57716">
    <property type="entry name" value="Glucocorticoid receptor-like (DNA-binding domain)"/>
    <property type="match status" value="1"/>
</dbReference>
<dbReference type="CDD" id="cd06943">
    <property type="entry name" value="NR_LBD_RXR_like"/>
    <property type="match status" value="1"/>
</dbReference>
<dbReference type="Pfam" id="PF00105">
    <property type="entry name" value="zf-C4"/>
    <property type="match status" value="1"/>
</dbReference>
<dbReference type="InterPro" id="IPR013088">
    <property type="entry name" value="Znf_NHR/GATA"/>
</dbReference>
<dbReference type="InterPro" id="IPR050274">
    <property type="entry name" value="Nuclear_hormone_rcpt_NR2"/>
</dbReference>
<dbReference type="InterPro" id="IPR001723">
    <property type="entry name" value="Nuclear_hrmn_rcpt"/>
</dbReference>
<dbReference type="PANTHER" id="PTHR24083">
    <property type="entry name" value="NUCLEAR HORMONE RECEPTOR"/>
    <property type="match status" value="1"/>
</dbReference>
<protein>
    <submittedName>
        <fullName evidence="15">Retinoic acid receptor RXR-gamma</fullName>
    </submittedName>
</protein>
<dbReference type="PROSITE" id="PS00031">
    <property type="entry name" value="NUCLEAR_REC_DBD_1"/>
    <property type="match status" value="1"/>
</dbReference>
<accession>A0ABM0SB44</accession>
<evidence type="ECO:0000256" key="2">
    <source>
        <dbReference type="ARBA" id="ARBA00022723"/>
    </source>
</evidence>
<dbReference type="PROSITE" id="PS51843">
    <property type="entry name" value="NR_LBD"/>
    <property type="match status" value="1"/>
</dbReference>
<keyword evidence="3 10" id="KW-0863">Zinc-finger</keyword>
<proteinExistence type="inferred from homology"/>
<dbReference type="PRINTS" id="PR00047">
    <property type="entry name" value="STROIDFINGER"/>
</dbReference>
<dbReference type="InterPro" id="IPR000003">
    <property type="entry name" value="Retinoid-X_rcpt/HNF4"/>
</dbReference>
<organism evidence="14 15">
    <name type="scientific">Galeopterus variegatus</name>
    <name type="common">Malayan flying lemur</name>
    <name type="synonym">Cynocephalus variegatus</name>
    <dbReference type="NCBI Taxonomy" id="482537"/>
    <lineage>
        <taxon>Eukaryota</taxon>
        <taxon>Metazoa</taxon>
        <taxon>Chordata</taxon>
        <taxon>Craniata</taxon>
        <taxon>Vertebrata</taxon>
        <taxon>Euteleostomi</taxon>
        <taxon>Mammalia</taxon>
        <taxon>Eutheria</taxon>
        <taxon>Euarchontoglires</taxon>
        <taxon>Dermoptera</taxon>
        <taxon>Cynocephalidae</taxon>
        <taxon>Galeopterus</taxon>
    </lineage>
</organism>
<evidence type="ECO:0000256" key="7">
    <source>
        <dbReference type="ARBA" id="ARBA00023163"/>
    </source>
</evidence>
<dbReference type="InterPro" id="IPR000536">
    <property type="entry name" value="Nucl_hrmn_rcpt_lig-bd"/>
</dbReference>
<dbReference type="Proteomes" id="UP000694923">
    <property type="component" value="Unplaced"/>
</dbReference>
<name>A0ABM0SB44_GALVR</name>
<dbReference type="InterPro" id="IPR001628">
    <property type="entry name" value="Znf_hrmn_rcpt"/>
</dbReference>
<dbReference type="SMART" id="SM00399">
    <property type="entry name" value="ZnF_C4"/>
    <property type="match status" value="1"/>
</dbReference>
<evidence type="ECO:0000256" key="8">
    <source>
        <dbReference type="ARBA" id="ARBA00023170"/>
    </source>
</evidence>